<dbReference type="Gene3D" id="3.50.50.60">
    <property type="entry name" value="FAD/NAD(P)-binding domain"/>
    <property type="match status" value="1"/>
</dbReference>
<dbReference type="RefSeq" id="WP_179842226.1">
    <property type="nucleotide sequence ID" value="NZ_JACCBA010000001.1"/>
</dbReference>
<dbReference type="SUPFAM" id="SSF51395">
    <property type="entry name" value="FMN-linked oxidoreductases"/>
    <property type="match status" value="1"/>
</dbReference>
<reference evidence="13 14" key="1">
    <citation type="submission" date="2020-07" db="EMBL/GenBank/DDBJ databases">
        <title>Sequencing the genomes of 1000 actinobacteria strains.</title>
        <authorList>
            <person name="Klenk H.-P."/>
        </authorList>
    </citation>
    <scope>NUCLEOTIDE SEQUENCE [LARGE SCALE GENOMIC DNA]</scope>
    <source>
        <strain evidence="13 14">DSM 40398</strain>
    </source>
</reference>
<evidence type="ECO:0000313" key="13">
    <source>
        <dbReference type="EMBL" id="NYD44677.1"/>
    </source>
</evidence>
<evidence type="ECO:0000259" key="12">
    <source>
        <dbReference type="Pfam" id="PF07992"/>
    </source>
</evidence>
<keyword evidence="7" id="KW-0560">Oxidoreductase</keyword>
<protein>
    <submittedName>
        <fullName evidence="13">2,4-dienoyl-CoA reductase-like NADH-dependent reductase (Old Yellow Enzyme family)</fullName>
    </submittedName>
</protein>
<dbReference type="Gene3D" id="3.40.50.720">
    <property type="entry name" value="NAD(P)-binding Rossmann-like Domain"/>
    <property type="match status" value="1"/>
</dbReference>
<dbReference type="Proteomes" id="UP000529783">
    <property type="component" value="Unassembled WGS sequence"/>
</dbReference>
<dbReference type="PANTHER" id="PTHR42917:SF2">
    <property type="entry name" value="2,4-DIENOYL-COA REDUCTASE [(2E)-ENOYL-COA-PRODUCING]"/>
    <property type="match status" value="1"/>
</dbReference>
<dbReference type="GO" id="GO:0016491">
    <property type="term" value="F:oxidoreductase activity"/>
    <property type="evidence" value="ECO:0007669"/>
    <property type="project" value="UniProtKB-KW"/>
</dbReference>
<dbReference type="InterPro" id="IPR013785">
    <property type="entry name" value="Aldolase_TIM"/>
</dbReference>
<evidence type="ECO:0000256" key="8">
    <source>
        <dbReference type="ARBA" id="ARBA00023004"/>
    </source>
</evidence>
<evidence type="ECO:0000256" key="7">
    <source>
        <dbReference type="ARBA" id="ARBA00023002"/>
    </source>
</evidence>
<evidence type="ECO:0000256" key="3">
    <source>
        <dbReference type="ARBA" id="ARBA00011048"/>
    </source>
</evidence>
<keyword evidence="14" id="KW-1185">Reference proteome</keyword>
<evidence type="ECO:0000256" key="9">
    <source>
        <dbReference type="ARBA" id="ARBA00023014"/>
    </source>
</evidence>
<evidence type="ECO:0000313" key="14">
    <source>
        <dbReference type="Proteomes" id="UP000529783"/>
    </source>
</evidence>
<evidence type="ECO:0000256" key="5">
    <source>
        <dbReference type="ARBA" id="ARBA00022643"/>
    </source>
</evidence>
<evidence type="ECO:0000256" key="6">
    <source>
        <dbReference type="ARBA" id="ARBA00022723"/>
    </source>
</evidence>
<feature type="domain" description="NADH:flavin oxidoreductase/NADH oxidase N-terminal" evidence="11">
    <location>
        <begin position="8"/>
        <end position="327"/>
    </location>
</feature>
<dbReference type="AlphaFoldDB" id="A0A7Y9JD57"/>
<dbReference type="EMBL" id="JACCBA010000001">
    <property type="protein sequence ID" value="NYD44677.1"/>
    <property type="molecule type" value="Genomic_DNA"/>
</dbReference>
<dbReference type="Pfam" id="PF07992">
    <property type="entry name" value="Pyr_redox_2"/>
    <property type="match status" value="1"/>
</dbReference>
<feature type="domain" description="FAD/NAD(P)-binding" evidence="12">
    <location>
        <begin position="382"/>
        <end position="574"/>
    </location>
</feature>
<evidence type="ECO:0000256" key="10">
    <source>
        <dbReference type="SAM" id="MobiDB-lite"/>
    </source>
</evidence>
<gene>
    <name evidence="13" type="ORF">BJY14_000660</name>
</gene>
<dbReference type="Pfam" id="PF00724">
    <property type="entry name" value="Oxidored_FMN"/>
    <property type="match status" value="1"/>
</dbReference>
<dbReference type="GO" id="GO:0010181">
    <property type="term" value="F:FMN binding"/>
    <property type="evidence" value="ECO:0007669"/>
    <property type="project" value="InterPro"/>
</dbReference>
<dbReference type="GO" id="GO:0051536">
    <property type="term" value="F:iron-sulfur cluster binding"/>
    <property type="evidence" value="ECO:0007669"/>
    <property type="project" value="UniProtKB-KW"/>
</dbReference>
<dbReference type="InterPro" id="IPR001155">
    <property type="entry name" value="OxRdtase_FMN_N"/>
</dbReference>
<dbReference type="PANTHER" id="PTHR42917">
    <property type="entry name" value="2,4-DIENOYL-COA REDUCTASE"/>
    <property type="match status" value="1"/>
</dbReference>
<evidence type="ECO:0000256" key="2">
    <source>
        <dbReference type="ARBA" id="ARBA00001966"/>
    </source>
</evidence>
<keyword evidence="4" id="KW-0285">Flavoprotein</keyword>
<keyword evidence="5" id="KW-0288">FMN</keyword>
<dbReference type="CDD" id="cd02803">
    <property type="entry name" value="OYE_like_FMN_family"/>
    <property type="match status" value="1"/>
</dbReference>
<evidence type="ECO:0000256" key="1">
    <source>
        <dbReference type="ARBA" id="ARBA00001917"/>
    </source>
</evidence>
<keyword evidence="6" id="KW-0479">Metal-binding</keyword>
<comment type="similarity">
    <text evidence="3">In the N-terminal section; belongs to the NADH:flavin oxidoreductase/NADH oxidase family.</text>
</comment>
<keyword evidence="8" id="KW-0408">Iron</keyword>
<comment type="cofactor">
    <cofactor evidence="1">
        <name>FMN</name>
        <dbReference type="ChEBI" id="CHEBI:58210"/>
    </cofactor>
</comment>
<name>A0A7Y9JD57_9ACTN</name>
<comment type="cofactor">
    <cofactor evidence="2">
        <name>[4Fe-4S] cluster</name>
        <dbReference type="ChEBI" id="CHEBI:49883"/>
    </cofactor>
</comment>
<accession>A0A7Y9JD57</accession>
<comment type="caution">
    <text evidence="13">The sequence shown here is derived from an EMBL/GenBank/DDBJ whole genome shotgun (WGS) entry which is preliminary data.</text>
</comment>
<evidence type="ECO:0000256" key="4">
    <source>
        <dbReference type="ARBA" id="ARBA00022630"/>
    </source>
</evidence>
<dbReference type="InterPro" id="IPR036188">
    <property type="entry name" value="FAD/NAD-bd_sf"/>
</dbReference>
<keyword evidence="9" id="KW-0411">Iron-sulfur</keyword>
<organism evidence="13 14">
    <name type="scientific">Actinomadura luteofluorescens</name>
    <dbReference type="NCBI Taxonomy" id="46163"/>
    <lineage>
        <taxon>Bacteria</taxon>
        <taxon>Bacillati</taxon>
        <taxon>Actinomycetota</taxon>
        <taxon>Actinomycetes</taxon>
        <taxon>Streptosporangiales</taxon>
        <taxon>Thermomonosporaceae</taxon>
        <taxon>Actinomadura</taxon>
    </lineage>
</organism>
<evidence type="ECO:0000259" key="11">
    <source>
        <dbReference type="Pfam" id="PF00724"/>
    </source>
</evidence>
<dbReference type="PRINTS" id="PR00411">
    <property type="entry name" value="PNDRDTASEI"/>
</dbReference>
<sequence length="648" mass="67963">MRYPALARPLTLGPVVLRNRVVSAPMERNYCTPDGEMTRAYIDYLAARAEGGAALVFSEASYVRADGRGRARQAGVAEDRHIPGLAAMAAAVHEHGAKAGVELNHGGRTVRSRVSGLPPVAPSAVPCPPAGGDMPAVLGGEEVHDLVECYGKAARRCREAGVDVLSVHAAHGYLVHQFLSPLTNLRTDEFADPMRFLDLVLAAVRNAAPELCVGIRISAFEGVPGGLDAARTLELVRAARLELIDFIDVSAGNYEAAQWMVQPGEWPPGILAEHAEPYRTLGLPVGVAGRISDPQVAEEVVARGRADFVSVARALHADPRWPRRVLAGEPFRPCIACNVCIDSLHGGAPVPCSVNPDVGAPEPRRSGTARPSSRHGPSGGGVVVVGGGPAGLETARLAAGRGLKVRLLEREDSLGGRFRLAAALHCNPGHHRVLDWYAGELDRLGVEVRTGVAADAAVLASLRPDAVVLATGRAPRLPEVEGAGPPHVAEIAEWLREGGEPPEQCTIWGADQAAMAVADHIAVHGGRVQIIAARETLAPEVGPRARMLPVARLAENPAVRILLGRRVVRVGTDHLVVRGPAGREEIAAPGPVLVSQEPAPGPERPRWLPANTGTPFRLVGEAAGVPNSLGAVLRDAVSVAGAFPAEIG</sequence>
<dbReference type="InterPro" id="IPR051793">
    <property type="entry name" value="NADH:flavin_oxidoreductase"/>
</dbReference>
<proteinExistence type="inferred from homology"/>
<feature type="region of interest" description="Disordered" evidence="10">
    <location>
        <begin position="359"/>
        <end position="381"/>
    </location>
</feature>
<dbReference type="Gene3D" id="3.20.20.70">
    <property type="entry name" value="Aldolase class I"/>
    <property type="match status" value="1"/>
</dbReference>
<dbReference type="InterPro" id="IPR023753">
    <property type="entry name" value="FAD/NAD-binding_dom"/>
</dbReference>
<dbReference type="GO" id="GO:0046872">
    <property type="term" value="F:metal ion binding"/>
    <property type="evidence" value="ECO:0007669"/>
    <property type="project" value="UniProtKB-KW"/>
</dbReference>
<dbReference type="SUPFAM" id="SSF51905">
    <property type="entry name" value="FAD/NAD(P)-binding domain"/>
    <property type="match status" value="1"/>
</dbReference>
<dbReference type="PRINTS" id="PR00368">
    <property type="entry name" value="FADPNR"/>
</dbReference>